<dbReference type="Gene3D" id="2.40.10.10">
    <property type="entry name" value="Trypsin-like serine proteases"/>
    <property type="match status" value="1"/>
</dbReference>
<dbReference type="STRING" id="35525.A0A164VQW6"/>
<dbReference type="SUPFAM" id="SSF50494">
    <property type="entry name" value="Trypsin-like serine proteases"/>
    <property type="match status" value="1"/>
</dbReference>
<name>A0A164VQW6_9CRUS</name>
<keyword evidence="5 12" id="KW-0720">Serine protease</keyword>
<feature type="DNA-binding region" description="Homeobox" evidence="10">
    <location>
        <begin position="266"/>
        <end position="325"/>
    </location>
</feature>
<comment type="subcellular location">
    <subcellularLocation>
        <location evidence="1 10 11">Nucleus</location>
    </subcellularLocation>
</comment>
<keyword evidence="6 10" id="KW-0238">DNA-binding</keyword>
<sequence>MTSSHSRFLLQVICLAFVVTASLAKAMAIDESHSDPTRLRNDEDVDEIIGGWTVARGSHSYMVRLGPSGCGGTVISDRHILTAAHCVVGQAKMDVYLGVYTVSPMDSDHIYRSVESKDIRIHSEYYRPTLQNDIAILRIDPPLCPVNELNRIAMAALPPQGSTSTYENRWGQAVGWGFVSNVGPGSPDLKATHLLVQYKGTCESKFGSYNHQNQLCTFRQDQGVCMGDSGGPILVNGVQVGIVSGGSRIAGCTFGGIFTRPRNPFNRKQRTQIKWYVKASLEQYFCQKKRPSVQELSFLAGSLQLDKKVVTVWFYNRRQKEKRTSLLMPRLTYQPAIQTNERMAINQQRIISYQAMRLAEMLKARSEMIGQHNGTDMYAFPLNRRLAQHSTVKRFSFGQPDEKIEKKTIFVLGTKGPYHKKFINNMINHVVDVQPEDKFRFQLVEEGGLSQKTNCISVYDIHYAQGFRIPYSLTIVVTPYLADSEESKFFRNQTIAETLRGFIADKEGIQELDIICNVYLITKADTSRSVLSIFGKDVEENVNNWELTEDFLGDLVSWREIIQHFFFMLARMKTKSLSLTKMILDERRKMEMAVEKLQFLVTVGLAKMEEMSVANQALMYQAQIETKMKQVNYLQQRLPDSENCMLNVIHDQLSRLRLDETDHDVSVTWHSKALQNDLLQNGVSMMKHLHSIWQCILQLNMITLYGSTFMSQKMFNLIFKAEQQLTHLGIQ</sequence>
<evidence type="ECO:0000256" key="7">
    <source>
        <dbReference type="ARBA" id="ARBA00023155"/>
    </source>
</evidence>
<keyword evidence="17" id="KW-1185">Reference proteome</keyword>
<evidence type="ECO:0000259" key="14">
    <source>
        <dbReference type="PROSITE" id="PS50071"/>
    </source>
</evidence>
<dbReference type="InterPro" id="IPR043504">
    <property type="entry name" value="Peptidase_S1_PA_chymotrypsin"/>
</dbReference>
<dbReference type="SMART" id="SM00020">
    <property type="entry name" value="Tryp_SPc"/>
    <property type="match status" value="1"/>
</dbReference>
<evidence type="ECO:0008006" key="18">
    <source>
        <dbReference type="Google" id="ProtNLM"/>
    </source>
</evidence>
<feature type="signal peptide" evidence="13">
    <location>
        <begin position="1"/>
        <end position="24"/>
    </location>
</feature>
<evidence type="ECO:0000256" key="1">
    <source>
        <dbReference type="ARBA" id="ARBA00004123"/>
    </source>
</evidence>
<gene>
    <name evidence="16" type="ORF">APZ42_022698</name>
</gene>
<feature type="domain" description="Peptidase S1" evidence="15">
    <location>
        <begin position="48"/>
        <end position="281"/>
    </location>
</feature>
<keyword evidence="4 12" id="KW-0378">Hydrolase</keyword>
<reference evidence="16 17" key="1">
    <citation type="submission" date="2016-03" db="EMBL/GenBank/DDBJ databases">
        <title>EvidentialGene: Evidence-directed Construction of Genes on Genomes.</title>
        <authorList>
            <person name="Gilbert D.G."/>
            <person name="Choi J.-H."/>
            <person name="Mockaitis K."/>
            <person name="Colbourne J."/>
            <person name="Pfrender M."/>
        </authorList>
    </citation>
    <scope>NUCLEOTIDE SEQUENCE [LARGE SCALE GENOMIC DNA]</scope>
    <source>
        <strain evidence="16 17">Xinb3</strain>
        <tissue evidence="16">Complete organism</tissue>
    </source>
</reference>
<dbReference type="InterPro" id="IPR013847">
    <property type="entry name" value="POU"/>
</dbReference>
<keyword evidence="3 12" id="KW-0645">Protease</keyword>
<dbReference type="InterPro" id="IPR033116">
    <property type="entry name" value="TRYPSIN_SER"/>
</dbReference>
<keyword evidence="13" id="KW-0732">Signal</keyword>
<dbReference type="InterPro" id="IPR001314">
    <property type="entry name" value="Peptidase_S1A"/>
</dbReference>
<accession>A0A164VQW6</accession>
<evidence type="ECO:0000256" key="3">
    <source>
        <dbReference type="ARBA" id="ARBA00022670"/>
    </source>
</evidence>
<dbReference type="SUPFAM" id="SSF46689">
    <property type="entry name" value="Homeodomain-like"/>
    <property type="match status" value="1"/>
</dbReference>
<organism evidence="16 17">
    <name type="scientific">Daphnia magna</name>
    <dbReference type="NCBI Taxonomy" id="35525"/>
    <lineage>
        <taxon>Eukaryota</taxon>
        <taxon>Metazoa</taxon>
        <taxon>Ecdysozoa</taxon>
        <taxon>Arthropoda</taxon>
        <taxon>Crustacea</taxon>
        <taxon>Branchiopoda</taxon>
        <taxon>Diplostraca</taxon>
        <taxon>Cladocera</taxon>
        <taxon>Anomopoda</taxon>
        <taxon>Daphniidae</taxon>
        <taxon>Daphnia</taxon>
    </lineage>
</organism>
<evidence type="ECO:0000313" key="16">
    <source>
        <dbReference type="EMBL" id="KZS12566.1"/>
    </source>
</evidence>
<dbReference type="GO" id="GO:0004252">
    <property type="term" value="F:serine-type endopeptidase activity"/>
    <property type="evidence" value="ECO:0007669"/>
    <property type="project" value="InterPro"/>
</dbReference>
<evidence type="ECO:0000313" key="17">
    <source>
        <dbReference type="Proteomes" id="UP000076858"/>
    </source>
</evidence>
<dbReference type="GO" id="GO:0006508">
    <property type="term" value="P:proteolysis"/>
    <property type="evidence" value="ECO:0007669"/>
    <property type="project" value="UniProtKB-KW"/>
</dbReference>
<dbReference type="PROSITE" id="PS00027">
    <property type="entry name" value="HOMEOBOX_1"/>
    <property type="match status" value="1"/>
</dbReference>
<dbReference type="PROSITE" id="PS00135">
    <property type="entry name" value="TRYPSIN_SER"/>
    <property type="match status" value="1"/>
</dbReference>
<proteinExistence type="inferred from homology"/>
<dbReference type="Proteomes" id="UP000076858">
    <property type="component" value="Unassembled WGS sequence"/>
</dbReference>
<evidence type="ECO:0000256" key="13">
    <source>
        <dbReference type="SAM" id="SignalP"/>
    </source>
</evidence>
<dbReference type="PANTHER" id="PTHR24276">
    <property type="entry name" value="POLYSERASE-RELATED"/>
    <property type="match status" value="1"/>
</dbReference>
<dbReference type="OrthoDB" id="9425590at2759"/>
<keyword evidence="7 10" id="KW-0371">Homeobox</keyword>
<evidence type="ECO:0000256" key="10">
    <source>
        <dbReference type="PROSITE-ProRule" id="PRU00108"/>
    </source>
</evidence>
<feature type="chain" id="PRO_5007853864" description="Homeobox domain-containing protein" evidence="13">
    <location>
        <begin position="25"/>
        <end position="731"/>
    </location>
</feature>
<evidence type="ECO:0000256" key="11">
    <source>
        <dbReference type="RuleBase" id="RU000682"/>
    </source>
</evidence>
<dbReference type="InterPro" id="IPR017970">
    <property type="entry name" value="Homeobox_CS"/>
</dbReference>
<dbReference type="InterPro" id="IPR018114">
    <property type="entry name" value="TRYPSIN_HIS"/>
</dbReference>
<evidence type="ECO:0000256" key="9">
    <source>
        <dbReference type="ARBA" id="ARBA00023242"/>
    </source>
</evidence>
<keyword evidence="8" id="KW-1015">Disulfide bond</keyword>
<dbReference type="PRINTS" id="PR00028">
    <property type="entry name" value="POUDOMAIN"/>
</dbReference>
<dbReference type="EMBL" id="LRGB01001361">
    <property type="protein sequence ID" value="KZS12566.1"/>
    <property type="molecule type" value="Genomic_DNA"/>
</dbReference>
<dbReference type="InterPro" id="IPR009057">
    <property type="entry name" value="Homeodomain-like_sf"/>
</dbReference>
<dbReference type="CDD" id="cd00190">
    <property type="entry name" value="Tryp_SPc"/>
    <property type="match status" value="1"/>
</dbReference>
<dbReference type="GO" id="GO:0003677">
    <property type="term" value="F:DNA binding"/>
    <property type="evidence" value="ECO:0007669"/>
    <property type="project" value="UniProtKB-UniRule"/>
</dbReference>
<comment type="similarity">
    <text evidence="2">Belongs to the peptidase S1 family.</text>
</comment>
<dbReference type="InterPro" id="IPR009003">
    <property type="entry name" value="Peptidase_S1_PA"/>
</dbReference>
<dbReference type="PROSITE" id="PS00134">
    <property type="entry name" value="TRYPSIN_HIS"/>
    <property type="match status" value="1"/>
</dbReference>
<dbReference type="Pfam" id="PF00046">
    <property type="entry name" value="Homeodomain"/>
    <property type="match status" value="1"/>
</dbReference>
<dbReference type="PANTHER" id="PTHR24276:SF91">
    <property type="entry name" value="AT26814P-RELATED"/>
    <property type="match status" value="1"/>
</dbReference>
<comment type="caution">
    <text evidence="16">The sequence shown here is derived from an EMBL/GenBank/DDBJ whole genome shotgun (WGS) entry which is preliminary data.</text>
</comment>
<evidence type="ECO:0000256" key="12">
    <source>
        <dbReference type="RuleBase" id="RU363034"/>
    </source>
</evidence>
<evidence type="ECO:0000259" key="15">
    <source>
        <dbReference type="PROSITE" id="PS50240"/>
    </source>
</evidence>
<dbReference type="InterPro" id="IPR001254">
    <property type="entry name" value="Trypsin_dom"/>
</dbReference>
<dbReference type="PROSITE" id="PS50240">
    <property type="entry name" value="TRYPSIN_DOM"/>
    <property type="match status" value="1"/>
</dbReference>
<dbReference type="PROSITE" id="PS50071">
    <property type="entry name" value="HOMEOBOX_2"/>
    <property type="match status" value="1"/>
</dbReference>
<evidence type="ECO:0000256" key="5">
    <source>
        <dbReference type="ARBA" id="ARBA00022825"/>
    </source>
</evidence>
<dbReference type="InterPro" id="IPR001356">
    <property type="entry name" value="HD"/>
</dbReference>
<evidence type="ECO:0000256" key="6">
    <source>
        <dbReference type="ARBA" id="ARBA00023125"/>
    </source>
</evidence>
<dbReference type="SMART" id="SM00389">
    <property type="entry name" value="HOX"/>
    <property type="match status" value="1"/>
</dbReference>
<feature type="domain" description="Homeobox" evidence="14">
    <location>
        <begin position="264"/>
        <end position="324"/>
    </location>
</feature>
<dbReference type="GO" id="GO:0005634">
    <property type="term" value="C:nucleus"/>
    <property type="evidence" value="ECO:0007669"/>
    <property type="project" value="UniProtKB-SubCell"/>
</dbReference>
<dbReference type="Gene3D" id="1.10.10.60">
    <property type="entry name" value="Homeodomain-like"/>
    <property type="match status" value="1"/>
</dbReference>
<dbReference type="InterPro" id="IPR050430">
    <property type="entry name" value="Peptidase_S1"/>
</dbReference>
<keyword evidence="9 10" id="KW-0539">Nucleus</keyword>
<evidence type="ECO:0000256" key="4">
    <source>
        <dbReference type="ARBA" id="ARBA00022801"/>
    </source>
</evidence>
<evidence type="ECO:0000256" key="2">
    <source>
        <dbReference type="ARBA" id="ARBA00007664"/>
    </source>
</evidence>
<dbReference type="AlphaFoldDB" id="A0A164VQW6"/>
<dbReference type="Pfam" id="PF00089">
    <property type="entry name" value="Trypsin"/>
    <property type="match status" value="1"/>
</dbReference>
<dbReference type="GO" id="GO:0000981">
    <property type="term" value="F:DNA-binding transcription factor activity, RNA polymerase II-specific"/>
    <property type="evidence" value="ECO:0007669"/>
    <property type="project" value="InterPro"/>
</dbReference>
<dbReference type="PRINTS" id="PR00722">
    <property type="entry name" value="CHYMOTRYPSIN"/>
</dbReference>
<dbReference type="CDD" id="cd00086">
    <property type="entry name" value="homeodomain"/>
    <property type="match status" value="1"/>
</dbReference>
<protein>
    <recommendedName>
        <fullName evidence="18">Homeobox domain-containing protein</fullName>
    </recommendedName>
</protein>
<evidence type="ECO:0000256" key="8">
    <source>
        <dbReference type="ARBA" id="ARBA00023157"/>
    </source>
</evidence>